<keyword evidence="2" id="KW-0053">Apoptosis</keyword>
<keyword evidence="8" id="KW-1185">Reference proteome</keyword>
<evidence type="ECO:0000256" key="5">
    <source>
        <dbReference type="SAM" id="MobiDB-lite"/>
    </source>
</evidence>
<organism evidence="7 8">
    <name type="scientific">Colletotrichum paranaense</name>
    <dbReference type="NCBI Taxonomy" id="1914294"/>
    <lineage>
        <taxon>Eukaryota</taxon>
        <taxon>Fungi</taxon>
        <taxon>Dikarya</taxon>
        <taxon>Ascomycota</taxon>
        <taxon>Pezizomycotina</taxon>
        <taxon>Sordariomycetes</taxon>
        <taxon>Hypocreomycetidae</taxon>
        <taxon>Glomerellales</taxon>
        <taxon>Glomerellaceae</taxon>
        <taxon>Colletotrichum</taxon>
        <taxon>Colletotrichum acutatum species complex</taxon>
    </lineage>
</organism>
<comment type="similarity">
    <text evidence="1">Belongs to the peptidase C14B family.</text>
</comment>
<dbReference type="GeneID" id="85375719"/>
<dbReference type="PANTHER" id="PTHR48104:SF30">
    <property type="entry name" value="METACASPASE-1"/>
    <property type="match status" value="1"/>
</dbReference>
<feature type="region of interest" description="Disordered" evidence="5">
    <location>
        <begin position="1"/>
        <end position="24"/>
    </location>
</feature>
<comment type="caution">
    <text evidence="7">The sequence shown here is derived from an EMBL/GenBank/DDBJ whole genome shotgun (WGS) entry which is preliminary data.</text>
</comment>
<evidence type="ECO:0000313" key="7">
    <source>
        <dbReference type="EMBL" id="KAK1541562.1"/>
    </source>
</evidence>
<sequence>MSGYPGQYGGYQGGPPPQQQYAQGGYYPYELRSLFACPLSVTNMKSKSPPQQGYNGYPPAGSGYGYQQPSPQPYGYNQPPPPQQYGGYQPPPPQPNYNNRPVDNHRYEGVPTVNSNAYMHGNHNAPPPPPSQPQRFGHGAPSNYNFQYSNCTGRRKALLIGINYFGQRGQLRGCINDVKNMSAYLVDRFGYKREDMVILTDDQQNPMSQPTKQNLLRAMHWLVKDARPNDSLFFHYSGHGGQTKDLDGDEPDGYDEVIYPVDFRQTGHITDDEMHRIMVQPLQAGVRLTAIFDSCHSGTALDLPYIYSTQGILKEPNLAKEAGQGLLGAISSYSQGDLGGVASNIMGFFKKATTGEDAYQRTMATKTSPADVIMLSGSKDDQTSADATIASQATGAMSWAFITAMKKNPQQSYVQLLNSIRDELASRYTQKPQLSCSHPLNTNLLFVM</sequence>
<dbReference type="Pfam" id="PF00656">
    <property type="entry name" value="Peptidase_C14"/>
    <property type="match status" value="1"/>
</dbReference>
<feature type="compositionally biased region" description="Pro residues" evidence="5">
    <location>
        <begin position="78"/>
        <end position="95"/>
    </location>
</feature>
<reference evidence="7 8" key="1">
    <citation type="submission" date="2016-10" db="EMBL/GenBank/DDBJ databases">
        <title>The genome sequence of Colletotrichum fioriniae PJ7.</title>
        <authorList>
            <person name="Baroncelli R."/>
        </authorList>
    </citation>
    <scope>NUCLEOTIDE SEQUENCE [LARGE SCALE GENOMIC DNA]</scope>
    <source>
        <strain evidence="7 8">IMI 384185</strain>
    </source>
</reference>
<evidence type="ECO:0000256" key="1">
    <source>
        <dbReference type="ARBA" id="ARBA00009005"/>
    </source>
</evidence>
<keyword evidence="3" id="KW-0645">Protease</keyword>
<dbReference type="SUPFAM" id="SSF52129">
    <property type="entry name" value="Caspase-like"/>
    <property type="match status" value="1"/>
</dbReference>
<dbReference type="EMBL" id="MOPA01000005">
    <property type="protein sequence ID" value="KAK1541562.1"/>
    <property type="molecule type" value="Genomic_DNA"/>
</dbReference>
<dbReference type="RefSeq" id="XP_060350694.1">
    <property type="nucleotide sequence ID" value="XM_060491820.1"/>
</dbReference>
<evidence type="ECO:0000259" key="6">
    <source>
        <dbReference type="Pfam" id="PF00656"/>
    </source>
</evidence>
<dbReference type="PANTHER" id="PTHR48104">
    <property type="entry name" value="METACASPASE-4"/>
    <property type="match status" value="1"/>
</dbReference>
<evidence type="ECO:0000256" key="4">
    <source>
        <dbReference type="ARBA" id="ARBA00023145"/>
    </source>
</evidence>
<accession>A0ABQ9SPY2</accession>
<dbReference type="InterPro" id="IPR029030">
    <property type="entry name" value="Caspase-like_dom_sf"/>
</dbReference>
<keyword evidence="4" id="KW-0865">Zymogen</keyword>
<feature type="compositionally biased region" description="Gly residues" evidence="5">
    <location>
        <begin position="1"/>
        <end position="13"/>
    </location>
</feature>
<evidence type="ECO:0000256" key="3">
    <source>
        <dbReference type="ARBA" id="ARBA00022807"/>
    </source>
</evidence>
<keyword evidence="3" id="KW-0788">Thiol protease</keyword>
<dbReference type="InterPro" id="IPR011600">
    <property type="entry name" value="Pept_C14_caspase"/>
</dbReference>
<feature type="domain" description="Peptidase C14 caspase" evidence="6">
    <location>
        <begin position="154"/>
        <end position="439"/>
    </location>
</feature>
<evidence type="ECO:0000256" key="2">
    <source>
        <dbReference type="ARBA" id="ARBA00022703"/>
    </source>
</evidence>
<feature type="region of interest" description="Disordered" evidence="5">
    <location>
        <begin position="42"/>
        <end position="102"/>
    </location>
</feature>
<gene>
    <name evidence="7" type="ORF">CPAR01_07551</name>
</gene>
<dbReference type="InterPro" id="IPR050452">
    <property type="entry name" value="Metacaspase"/>
</dbReference>
<proteinExistence type="inferred from homology"/>
<name>A0ABQ9SPY2_9PEZI</name>
<dbReference type="Proteomes" id="UP001241169">
    <property type="component" value="Unassembled WGS sequence"/>
</dbReference>
<dbReference type="Gene3D" id="3.40.50.12660">
    <property type="match status" value="1"/>
</dbReference>
<keyword evidence="3" id="KW-0378">Hydrolase</keyword>
<protein>
    <submittedName>
        <fullName evidence="7">Caspase domain-containing protein</fullName>
    </submittedName>
</protein>
<feature type="compositionally biased region" description="Polar residues" evidence="5">
    <location>
        <begin position="42"/>
        <end position="54"/>
    </location>
</feature>
<feature type="compositionally biased region" description="Low complexity" evidence="5">
    <location>
        <begin position="65"/>
        <end position="77"/>
    </location>
</feature>
<evidence type="ECO:0000313" key="8">
    <source>
        <dbReference type="Proteomes" id="UP001241169"/>
    </source>
</evidence>